<evidence type="ECO:0000313" key="3">
    <source>
        <dbReference type="EMBL" id="CEA03077.1"/>
    </source>
</evidence>
<dbReference type="EMBL" id="CCSE01000001">
    <property type="protein sequence ID" value="CEA03077.1"/>
    <property type="molecule type" value="Genomic_DNA"/>
</dbReference>
<protein>
    <submittedName>
        <fullName evidence="3">YciI-like protein</fullName>
    </submittedName>
</protein>
<dbReference type="AlphaFoldDB" id="A0A078MCC8"/>
<dbReference type="HOGENOM" id="CLU_110355_7_1_9"/>
<dbReference type="InterPro" id="IPR005545">
    <property type="entry name" value="YCII"/>
</dbReference>
<dbReference type="PANTHER" id="PTHR37828:SF1">
    <property type="entry name" value="YCII-RELATED DOMAIN-CONTAINING PROTEIN"/>
    <property type="match status" value="1"/>
</dbReference>
<sequence>MKYFAVFLSMKDEELSRIHRQKHLDFLAQKRESGTVLMNGRFTDGTGGLIIYRAENEESAVSLVKQDPYISLGARDYEIREWDMETNYEF</sequence>
<feature type="domain" description="YCII-related" evidence="2">
    <location>
        <begin position="14"/>
        <end position="82"/>
    </location>
</feature>
<dbReference type="RefSeq" id="WP_035810716.1">
    <property type="nucleotide sequence ID" value="NZ_CCSE01000001.1"/>
</dbReference>
<evidence type="ECO:0000259" key="2">
    <source>
        <dbReference type="Pfam" id="PF03795"/>
    </source>
</evidence>
<dbReference type="OrthoDB" id="162319at2"/>
<dbReference type="eggNOG" id="COG2350">
    <property type="taxonomic scope" value="Bacteria"/>
</dbReference>
<dbReference type="Proteomes" id="UP000044136">
    <property type="component" value="Unassembled WGS sequence"/>
</dbReference>
<dbReference type="SUPFAM" id="SSF54909">
    <property type="entry name" value="Dimeric alpha+beta barrel"/>
    <property type="match status" value="1"/>
</dbReference>
<evidence type="ECO:0000256" key="1">
    <source>
        <dbReference type="ARBA" id="ARBA00007689"/>
    </source>
</evidence>
<dbReference type="PANTHER" id="PTHR37828">
    <property type="entry name" value="GSR2449 PROTEIN"/>
    <property type="match status" value="1"/>
</dbReference>
<evidence type="ECO:0000313" key="4">
    <source>
        <dbReference type="Proteomes" id="UP000044136"/>
    </source>
</evidence>
<dbReference type="Pfam" id="PF03795">
    <property type="entry name" value="YCII"/>
    <property type="match status" value="1"/>
</dbReference>
<dbReference type="Gene3D" id="3.30.70.1060">
    <property type="entry name" value="Dimeric alpha+beta barrel"/>
    <property type="match status" value="1"/>
</dbReference>
<dbReference type="STRING" id="1461582.BN1048_01969"/>
<proteinExistence type="inferred from homology"/>
<organism evidence="3 4">
    <name type="scientific">Jeotgalicoccus saudimassiliensis</name>
    <dbReference type="NCBI Taxonomy" id="1461582"/>
    <lineage>
        <taxon>Bacteria</taxon>
        <taxon>Bacillati</taxon>
        <taxon>Bacillota</taxon>
        <taxon>Bacilli</taxon>
        <taxon>Bacillales</taxon>
        <taxon>Staphylococcaceae</taxon>
        <taxon>Jeotgalicoccus</taxon>
    </lineage>
</organism>
<comment type="similarity">
    <text evidence="1">Belongs to the YciI family.</text>
</comment>
<keyword evidence="4" id="KW-1185">Reference proteome</keyword>
<reference evidence="3 4" key="1">
    <citation type="submission" date="2014-07" db="EMBL/GenBank/DDBJ databases">
        <authorList>
            <person name="Urmite Genomes Urmite Genomes"/>
        </authorList>
    </citation>
    <scope>NUCLEOTIDE SEQUENCE [LARGE SCALE GENOMIC DNA]</scope>
    <source>
        <strain evidence="3 4">13MG44_air</strain>
    </source>
</reference>
<dbReference type="InterPro" id="IPR011008">
    <property type="entry name" value="Dimeric_a/b-barrel"/>
</dbReference>
<accession>A0A078MCC8</accession>
<gene>
    <name evidence="3" type="ORF">BN1048_01969</name>
</gene>
<name>A0A078MCC8_9STAP</name>